<evidence type="ECO:0000313" key="3">
    <source>
        <dbReference type="Proteomes" id="UP000239001"/>
    </source>
</evidence>
<dbReference type="GO" id="GO:0035312">
    <property type="term" value="F:5'-3' DNA exonuclease activity"/>
    <property type="evidence" value="ECO:0007669"/>
    <property type="project" value="TreeGrafter"/>
</dbReference>
<protein>
    <submittedName>
        <fullName evidence="2">PHP domain-containing protein</fullName>
    </submittedName>
</protein>
<dbReference type="PANTHER" id="PTHR42924">
    <property type="entry name" value="EXONUCLEASE"/>
    <property type="match status" value="1"/>
</dbReference>
<dbReference type="InterPro" id="IPR003141">
    <property type="entry name" value="Pol/His_phosphatase_N"/>
</dbReference>
<dbReference type="GO" id="GO:0004534">
    <property type="term" value="F:5'-3' RNA exonuclease activity"/>
    <property type="evidence" value="ECO:0007669"/>
    <property type="project" value="TreeGrafter"/>
</dbReference>
<dbReference type="EMBL" id="PXOH01000038">
    <property type="protein sequence ID" value="PSF32259.1"/>
    <property type="molecule type" value="Genomic_DNA"/>
</dbReference>
<dbReference type="PANTHER" id="PTHR42924:SF3">
    <property type="entry name" value="POLYMERASE_HISTIDINOL PHOSPHATASE N-TERMINAL DOMAIN-CONTAINING PROTEIN"/>
    <property type="match status" value="1"/>
</dbReference>
<gene>
    <name evidence="2" type="ORF">C7H19_21750</name>
</gene>
<dbReference type="SMART" id="SM00481">
    <property type="entry name" value="POLIIIAc"/>
    <property type="match status" value="1"/>
</dbReference>
<dbReference type="Proteomes" id="UP000239001">
    <property type="component" value="Unassembled WGS sequence"/>
</dbReference>
<evidence type="ECO:0000259" key="1">
    <source>
        <dbReference type="SMART" id="SM00481"/>
    </source>
</evidence>
<comment type="caution">
    <text evidence="2">The sequence shown here is derived from an EMBL/GenBank/DDBJ whole genome shotgun (WGS) entry which is preliminary data.</text>
</comment>
<dbReference type="AlphaFoldDB" id="A0A2T1LS57"/>
<evidence type="ECO:0000313" key="2">
    <source>
        <dbReference type="EMBL" id="PSF32259.1"/>
    </source>
</evidence>
<dbReference type="CDD" id="cd07438">
    <property type="entry name" value="PHP_HisPPase_AMP"/>
    <property type="match status" value="1"/>
</dbReference>
<dbReference type="Gene3D" id="3.20.20.140">
    <property type="entry name" value="Metal-dependent hydrolases"/>
    <property type="match status" value="1"/>
</dbReference>
<proteinExistence type="predicted"/>
<accession>A0A2T1LS57</accession>
<dbReference type="InterPro" id="IPR052018">
    <property type="entry name" value="PHP_domain"/>
</dbReference>
<dbReference type="RefSeq" id="WP_106459018.1">
    <property type="nucleotide sequence ID" value="NZ_PXOH01000038.1"/>
</dbReference>
<organism evidence="2 3">
    <name type="scientific">Aphanothece hegewaldii CCALA 016</name>
    <dbReference type="NCBI Taxonomy" id="2107694"/>
    <lineage>
        <taxon>Bacteria</taxon>
        <taxon>Bacillati</taxon>
        <taxon>Cyanobacteriota</taxon>
        <taxon>Cyanophyceae</taxon>
        <taxon>Oscillatoriophycideae</taxon>
        <taxon>Chroococcales</taxon>
        <taxon>Aphanothecaceae</taxon>
        <taxon>Aphanothece</taxon>
    </lineage>
</organism>
<sequence>MVLSIVKPSAFDVQVLKEVWANLKKDSCPYHYNFHMHTNCSDGQLSPVTVMEQAAQIGLKGLAITDHHSVKGYQIAQAWLDEKRSYKPEQTLPHLWTGVEVTSDLLGTEVHLLGYGFLPEHPAMSPYLQGDRPSSSDALAVNVIRAFHQAGGLAVLAHPSRYQRAAEKLIPDAAKLGIDGVEAYYAYGNPKPWIPSVKETEIALEISQIHQLYNTCGTDTHGKSLLQRI</sequence>
<dbReference type="OrthoDB" id="9804333at2"/>
<reference evidence="2 3" key="1">
    <citation type="submission" date="2018-03" db="EMBL/GenBank/DDBJ databases">
        <title>The ancient ancestry and fast evolution of plastids.</title>
        <authorList>
            <person name="Moore K.R."/>
            <person name="Magnabosco C."/>
            <person name="Momper L."/>
            <person name="Gold D.A."/>
            <person name="Bosak T."/>
            <person name="Fournier G.P."/>
        </authorList>
    </citation>
    <scope>NUCLEOTIDE SEQUENCE [LARGE SCALE GENOMIC DNA]</scope>
    <source>
        <strain evidence="2 3">CCALA 016</strain>
    </source>
</reference>
<keyword evidence="3" id="KW-1185">Reference proteome</keyword>
<dbReference type="InterPro" id="IPR016195">
    <property type="entry name" value="Pol/histidinol_Pase-like"/>
</dbReference>
<dbReference type="SUPFAM" id="SSF89550">
    <property type="entry name" value="PHP domain-like"/>
    <property type="match status" value="1"/>
</dbReference>
<name>A0A2T1LS57_9CHRO</name>
<feature type="domain" description="Polymerase/histidinol phosphatase N-terminal" evidence="1">
    <location>
        <begin position="32"/>
        <end position="105"/>
    </location>
</feature>
<dbReference type="InterPro" id="IPR004013">
    <property type="entry name" value="PHP_dom"/>
</dbReference>
<reference evidence="2 3" key="2">
    <citation type="submission" date="2018-03" db="EMBL/GenBank/DDBJ databases">
        <authorList>
            <person name="Keele B.F."/>
        </authorList>
    </citation>
    <scope>NUCLEOTIDE SEQUENCE [LARGE SCALE GENOMIC DNA]</scope>
    <source>
        <strain evidence="2 3">CCALA 016</strain>
    </source>
</reference>
<dbReference type="Pfam" id="PF02811">
    <property type="entry name" value="PHP"/>
    <property type="match status" value="1"/>
</dbReference>